<dbReference type="Gene3D" id="3.30.1330.70">
    <property type="entry name" value="Holliday junction resolvase RusA"/>
    <property type="match status" value="1"/>
</dbReference>
<dbReference type="GO" id="GO:0006310">
    <property type="term" value="P:DNA recombination"/>
    <property type="evidence" value="ECO:0007669"/>
    <property type="project" value="InterPro"/>
</dbReference>
<name>A0A6J5N8C4_9CAUD</name>
<gene>
    <name evidence="2" type="ORF">UFOVP587_43</name>
</gene>
<organism evidence="2">
    <name type="scientific">uncultured Caudovirales phage</name>
    <dbReference type="NCBI Taxonomy" id="2100421"/>
    <lineage>
        <taxon>Viruses</taxon>
        <taxon>Duplodnaviria</taxon>
        <taxon>Heunggongvirae</taxon>
        <taxon>Uroviricota</taxon>
        <taxon>Caudoviricetes</taxon>
        <taxon>Peduoviridae</taxon>
        <taxon>Maltschvirus</taxon>
        <taxon>Maltschvirus maltsch</taxon>
    </lineage>
</organism>
<accession>A0A6J5N8C4</accession>
<sequence>MQHTIIIQGKPTPKGRPRLGRRGRVFTPVKTLEAEANVRGAWLMSEGPKFEGPVQIRVVFSGTETEVTVLDYDGEVSKLRGDIDNYIKTLMDGLNEVAWADDKQVHYVEAWKQ</sequence>
<feature type="region of interest" description="Disordered" evidence="1">
    <location>
        <begin position="1"/>
        <end position="21"/>
    </location>
</feature>
<protein>
    <submittedName>
        <fullName evidence="2">Rus Holliday junction resolvase</fullName>
    </submittedName>
</protein>
<dbReference type="Pfam" id="PF05866">
    <property type="entry name" value="RusA"/>
    <property type="match status" value="1"/>
</dbReference>
<reference evidence="2" key="1">
    <citation type="submission" date="2020-04" db="EMBL/GenBank/DDBJ databases">
        <authorList>
            <person name="Chiriac C."/>
            <person name="Salcher M."/>
            <person name="Ghai R."/>
            <person name="Kavagutti S V."/>
        </authorList>
    </citation>
    <scope>NUCLEOTIDE SEQUENCE</scope>
</reference>
<proteinExistence type="predicted"/>
<evidence type="ECO:0000313" key="2">
    <source>
        <dbReference type="EMBL" id="CAB4151959.1"/>
    </source>
</evidence>
<dbReference type="InterPro" id="IPR036614">
    <property type="entry name" value="RusA-like_sf"/>
</dbReference>
<dbReference type="InterPro" id="IPR008822">
    <property type="entry name" value="Endonuclease_RusA-like"/>
</dbReference>
<dbReference type="GO" id="GO:0006281">
    <property type="term" value="P:DNA repair"/>
    <property type="evidence" value="ECO:0007669"/>
    <property type="project" value="InterPro"/>
</dbReference>
<evidence type="ECO:0000256" key="1">
    <source>
        <dbReference type="SAM" id="MobiDB-lite"/>
    </source>
</evidence>
<dbReference type="EMBL" id="LR796566">
    <property type="protein sequence ID" value="CAB4151959.1"/>
    <property type="molecule type" value="Genomic_DNA"/>
</dbReference>
<dbReference type="SUPFAM" id="SSF103084">
    <property type="entry name" value="Holliday junction resolvase RusA"/>
    <property type="match status" value="1"/>
</dbReference>
<dbReference type="GO" id="GO:0000287">
    <property type="term" value="F:magnesium ion binding"/>
    <property type="evidence" value="ECO:0007669"/>
    <property type="project" value="InterPro"/>
</dbReference>